<comment type="caution">
    <text evidence="4">The sequence shown here is derived from an EMBL/GenBank/DDBJ whole genome shotgun (WGS) entry which is preliminary data.</text>
</comment>
<dbReference type="InterPro" id="IPR024973">
    <property type="entry name" value="ESPR"/>
</dbReference>
<keyword evidence="1" id="KW-0732">Signal</keyword>
<evidence type="ECO:0000313" key="4">
    <source>
        <dbReference type="EMBL" id="PMR76007.1"/>
    </source>
</evidence>
<dbReference type="InterPro" id="IPR012332">
    <property type="entry name" value="Autotransporter_pectin_lyase_C"/>
</dbReference>
<feature type="domain" description="ESPR" evidence="3">
    <location>
        <begin position="12"/>
        <end position="60"/>
    </location>
</feature>
<proteinExistence type="predicted"/>
<dbReference type="Gene3D" id="2.160.20.20">
    <property type="match status" value="4"/>
</dbReference>
<keyword evidence="2" id="KW-0812">Transmembrane</keyword>
<protein>
    <recommendedName>
        <fullName evidence="3">ESPR domain-containing protein</fullName>
    </recommendedName>
</protein>
<name>A0A2N7U6D7_9GAMM</name>
<evidence type="ECO:0000259" key="3">
    <source>
        <dbReference type="Pfam" id="PF13018"/>
    </source>
</evidence>
<dbReference type="InterPro" id="IPR051551">
    <property type="entry name" value="Autotransporter_adhesion"/>
</dbReference>
<dbReference type="InterPro" id="IPR011050">
    <property type="entry name" value="Pectin_lyase_fold/virulence"/>
</dbReference>
<accession>A0A2N7U6D7</accession>
<dbReference type="OrthoDB" id="9780507at2"/>
<dbReference type="EMBL" id="PNRF01000014">
    <property type="protein sequence ID" value="PMR76007.1"/>
    <property type="molecule type" value="Genomic_DNA"/>
</dbReference>
<keyword evidence="2" id="KW-1133">Transmembrane helix</keyword>
<feature type="non-terminal residue" evidence="4">
    <location>
        <position position="2248"/>
    </location>
</feature>
<feature type="transmembrane region" description="Helical" evidence="2">
    <location>
        <begin position="44"/>
        <end position="64"/>
    </location>
</feature>
<dbReference type="PANTHER" id="PTHR35037:SF3">
    <property type="entry name" value="C-TERMINAL REGION OF AIDA-LIKE PROTEIN"/>
    <property type="match status" value="1"/>
</dbReference>
<dbReference type="PANTHER" id="PTHR35037">
    <property type="entry name" value="C-TERMINAL REGION OF AIDA-LIKE PROTEIN"/>
    <property type="match status" value="1"/>
</dbReference>
<dbReference type="NCBIfam" id="TIGR04393">
    <property type="entry name" value="rpt_T5SS_PEPC"/>
    <property type="match status" value="6"/>
</dbReference>
<dbReference type="Pfam" id="PF12951">
    <property type="entry name" value="PATR"/>
    <property type="match status" value="7"/>
</dbReference>
<evidence type="ECO:0000313" key="5">
    <source>
        <dbReference type="Proteomes" id="UP000235803"/>
    </source>
</evidence>
<dbReference type="NCBIfam" id="TIGR02601">
    <property type="entry name" value="autotrns_rpt"/>
    <property type="match status" value="3"/>
</dbReference>
<organism evidence="4 5">
    <name type="scientific">Billgrantia endophytica</name>
    <dbReference type="NCBI Taxonomy" id="2033802"/>
    <lineage>
        <taxon>Bacteria</taxon>
        <taxon>Pseudomonadati</taxon>
        <taxon>Pseudomonadota</taxon>
        <taxon>Gammaproteobacteria</taxon>
        <taxon>Oceanospirillales</taxon>
        <taxon>Halomonadaceae</taxon>
        <taxon>Billgrantia</taxon>
    </lineage>
</organism>
<evidence type="ECO:0000256" key="1">
    <source>
        <dbReference type="ARBA" id="ARBA00022729"/>
    </source>
</evidence>
<sequence length="2248" mass="226831">MFSVSRTQGNSMNRTYRTFFNRALGAWQVVGETARRRGKASRGCGSALLAGSAAVALLVAPPAWATATFDETDDAGPGTFRDAVDTANADSSIATVYSELAAGSEVALTGGAVAISTDLTLGGAAPFTLYSDDSNVLELSGSGRTLTLGDQVTVLSTRNESFGILAEGGGNTINVLGLIETEGRGGSHAIYAQGGNNTIEVPGEIETRGGGSAIRAEGGGNTIDVSGRVFALGVRTTVAAYDGNNTINVSGEVLAPGGQGTHLNDAHRAISVSGGNNTINVSGTVKAAGAREPSRGIQVRDDDNTVDVSGSVESVNSAGIYVSGEGNTVTVTTSGRVESVNAEGIGVWGEDNTVIVSGRVASSSDEGVAISLRGSQGSRYNRLELHDGYEIVGDVVANDASFHEGFNNTLALGGDGHGSFDVGEIGDLDSEVKYQGFDRFETLGESTWTLTGSITETTPWTLTGGTLSVSSDGQLGATSGSLTFDGGTLRVTGTDFASTDRNIVWGNDGGGFDIAEAGHTFTLYQEIDGDGGLTKRGAGTLQAGHANAFVDDTAYTVDGGILDLNGNDLTMSSLRGGKDGEITLGSARLTIDQDANTEYAGDITSDVDNSGFIKRGDGTLTLMGEVDLHGNAATIVDGGELRIADGGGVSSQGGMIGSATNTNTNGAVTVKGNGSQWNSGSYLDVGYSGSGELNIEAGGTVSNASFGIIGHESEGEGTLTVTGTGSRWDNGWDIEVGRHGRGTLTIADGGEVAVDRGGNGVGGVTIANHDGSTGTLNIGTAAGEGATAPGVLETDTLTFGDGSGRLVFNHDDTDGHDFDADLLSGGDGTHTIDHHAGTTILSGDNEGFSGDTTLSGGTLRAGQTNAFADDTAYILDGGTLDLNGHDLTMSSLSGGGGLVSLGSANLTIDQGGVTEYAGDISGGGSLIHQGDGTLTLMGEIEFNGNVTVADGELRIAEGGSVTNDEATIADGKVTVTGEGSRWTNNGFQFYVGREGSGELTIADGGHVSSPVFSYIGMAGGTGTVTVTGTGSTWAGNEFEVGGHGIGELTIADGGAVTGKHMGIGADGTLNIGAAADEGATAPGVLETDTLTFGSGDGNLVFNHTADDYGFEADLASESGADGNHTIDHHAGTTTLSGDSQGFIGTATVSGGTLIVENTLGGSVGVESGGTLGGSGSVGDTTVADGGTLAPGNSIGTLTVDGDLALSSGSILAYELGVPGSSDRIDVTGDLTLDGTLDLAQSGDEDDGEVGLGYYRLMTFGTLNDDSDDLAIGKTPDLTGVGAYQVHTGNGYVDLFIAALGDDDMQHWQGGDGLWNDDQWRNQNGDIDVAWAGNTAIFEDAGGHQGGTITVIDMETLFQGLQFRDEGYTLVSGIDGALQTADDGSEIRVLADSAEIAARIHGDGGITKTEAGTLILSGHNRYTGGTVVQAGTLQASHENAFVDETAYTVDGGTLDLNGHDLVMSSLRGGDDGEIALGSARLTIDQDVDTAYAGDISGGGSLIHQGGGTLTLMGEIELGGDVTVDDGELRIADGGRVTNDEATIADGKVTVTGEGSEWINEGSQFTVGREGSGELTIADGGHVSSPVFSYIGMAGGTGTVTVTGTGSTWAGNELGVGRTGTGELTIADGGAVTGKYMGIGADGTLNIGAGTGEDATAPGVLDVDTVYFGDGMSRLVFNHSDTDGDYTFAPRLSNDDIIDHQAGTIDHQAGTTTLNGDNSGFSGETTVSGGILVVDTTLGGTVTVNAGGTLGGGGTVGRTTVTDGGTLAPGSRNGSGGTLTVAGDLTLSSGSILAYELGVPGSDSDPGTSGHIDVEDDLTLDGTLMLSDAGEAGPGYYRLMTYGGSLFDHGLAVDDTRWDDYDILTGSDGVIDLFITAVGDDEVQHWQGGDGTWRADGETWLNRGGNLPATWAGHHAAFKHEPGGFDGGEISVEGTQHFKSLQFVDEGYRLEGPGVLHTSGDGSEIRVLADSAEIATEITGSGGITKTEAGTLILSGDNSYQGGTTVLAGILQAGHENAFVDETAYTVDGGTLDLNDHDLVMSSLSGDGGELALGNATLTVDQQTDTRYAGTISGDGKLRFSGGGSVELTGDSSGYAGTTAVDGTTLTVNDHFGGSLAVGNDGRLQGDGTVGATTLANDATIAPGNSIGELTVDGDLTFDAGSSYEVEVDPTGSDSDHIHVTGTAYLDGSVAHIGESGDYDPESTYRILSAEGGLDGEFDDVSSTFAFLDAALEYDTESSLHGVDLTLTRN</sequence>
<keyword evidence="5" id="KW-1185">Reference proteome</keyword>
<dbReference type="Proteomes" id="UP000235803">
    <property type="component" value="Unassembled WGS sequence"/>
</dbReference>
<dbReference type="Pfam" id="PF13018">
    <property type="entry name" value="ESPR"/>
    <property type="match status" value="1"/>
</dbReference>
<reference evidence="4 5" key="1">
    <citation type="submission" date="2018-01" db="EMBL/GenBank/DDBJ databases">
        <title>Halomonas endophytica sp. nov., isolated from storage liquid in the stems of Populus euphratica.</title>
        <authorList>
            <person name="Chen C."/>
        </authorList>
    </citation>
    <scope>NUCLEOTIDE SEQUENCE [LARGE SCALE GENOMIC DNA]</scope>
    <source>
        <strain evidence="4 5">MC28</strain>
    </source>
</reference>
<dbReference type="InterPro" id="IPR013425">
    <property type="entry name" value="Autotrns_rpt"/>
</dbReference>
<evidence type="ECO:0000256" key="2">
    <source>
        <dbReference type="SAM" id="Phobius"/>
    </source>
</evidence>
<gene>
    <name evidence="4" type="ORF">C1H69_07920</name>
</gene>
<keyword evidence="2" id="KW-0472">Membrane</keyword>
<dbReference type="InterPro" id="IPR030895">
    <property type="entry name" value="T5SS_PEPC_rpt"/>
</dbReference>
<dbReference type="SUPFAM" id="SSF51126">
    <property type="entry name" value="Pectin lyase-like"/>
    <property type="match status" value="4"/>
</dbReference>